<name>A0A9P7UR88_9AGAR</name>
<evidence type="ECO:0000256" key="3">
    <source>
        <dbReference type="ARBA" id="ARBA00012834"/>
    </source>
</evidence>
<keyword evidence="6 8" id="KW-0808">Transferase</keyword>
<proteinExistence type="inferred from homology"/>
<dbReference type="Proteomes" id="UP001049176">
    <property type="component" value="Chromosome 6"/>
</dbReference>
<feature type="binding site" evidence="9">
    <location>
        <position position="198"/>
    </location>
    <ligand>
        <name>S-adenosyl-L-methionine</name>
        <dbReference type="ChEBI" id="CHEBI:59789"/>
    </ligand>
</feature>
<dbReference type="InterPro" id="IPR029063">
    <property type="entry name" value="SAM-dependent_MTases_sf"/>
</dbReference>
<comment type="catalytic activity">
    <reaction evidence="1 8">
        <text>[phosphatase 2A protein]-C-terminal L-leucine + S-adenosyl-L-methionine = [phosphatase 2A protein]-C-terminal L-leucine methyl ester + S-adenosyl-L-homocysteine</text>
        <dbReference type="Rhea" id="RHEA:48544"/>
        <dbReference type="Rhea" id="RHEA-COMP:12134"/>
        <dbReference type="Rhea" id="RHEA-COMP:12135"/>
        <dbReference type="ChEBI" id="CHEBI:57856"/>
        <dbReference type="ChEBI" id="CHEBI:59789"/>
        <dbReference type="ChEBI" id="CHEBI:90516"/>
        <dbReference type="ChEBI" id="CHEBI:90517"/>
        <dbReference type="EC" id="2.1.1.233"/>
    </reaction>
</comment>
<evidence type="ECO:0000313" key="10">
    <source>
        <dbReference type="EMBL" id="KAG7091143.1"/>
    </source>
</evidence>
<dbReference type="PIRSF" id="PIRSF016305">
    <property type="entry name" value="LCM_mtfrase"/>
    <property type="match status" value="1"/>
</dbReference>
<sequence length="357" mass="39658">MLPPPRPADPDNSIRLTDNDAAIARLSAVNKQYISDPFIKSLVPRAHLQPSRPPLINIGTHVRTTAIDDLVQQWVQISSQTGQTCQIVSLGAGSDTRYWRLATGPHKNMISAYIEIDFMENTTKKIMAIRKSKELSAVVGPEARLALGGTALHSSVYHLLPADLRETPATALAPLITIADDSSKLCLDPSIPTLLLFECVLVYMSPESSSTLIQWFSDYFSKLPQHAPLGAIVYEMFGLEDSFGRVMINNLKARNVTLPGAAPYPTVESLPSRFLNLKFTAANALTLRVIRNRYIAPQELDRIAKLEFLDEVEELDLVLEHYAITWSIMLPVNAKADPAWGRWSLTEKPRPEEDGNF</sequence>
<feature type="binding site" evidence="9">
    <location>
        <begin position="163"/>
        <end position="164"/>
    </location>
    <ligand>
        <name>S-adenosyl-L-methionine</name>
        <dbReference type="ChEBI" id="CHEBI:59789"/>
    </ligand>
</feature>
<dbReference type="OrthoDB" id="203237at2759"/>
<evidence type="ECO:0000256" key="4">
    <source>
        <dbReference type="ARBA" id="ARBA00017497"/>
    </source>
</evidence>
<dbReference type="GeneID" id="66079273"/>
<evidence type="ECO:0000256" key="6">
    <source>
        <dbReference type="ARBA" id="ARBA00022679"/>
    </source>
</evidence>
<evidence type="ECO:0000256" key="8">
    <source>
        <dbReference type="PIRNR" id="PIRNR016305"/>
    </source>
</evidence>
<keyword evidence="11" id="KW-1185">Reference proteome</keyword>
<dbReference type="AlphaFoldDB" id="A0A9P7UR88"/>
<evidence type="ECO:0000313" key="11">
    <source>
        <dbReference type="Proteomes" id="UP001049176"/>
    </source>
</evidence>
<reference evidence="10" key="1">
    <citation type="journal article" date="2021" name="Genome Biol. Evol.">
        <title>The assembled and annotated genome of the fairy-ring fungus Marasmius oreades.</title>
        <authorList>
            <person name="Hiltunen M."/>
            <person name="Ament-Velasquez S.L."/>
            <person name="Johannesson H."/>
        </authorList>
    </citation>
    <scope>NUCLEOTIDE SEQUENCE</scope>
    <source>
        <strain evidence="10">03SP1</strain>
    </source>
</reference>
<evidence type="ECO:0000256" key="9">
    <source>
        <dbReference type="PIRSR" id="PIRSR016305-1"/>
    </source>
</evidence>
<dbReference type="PANTHER" id="PTHR13600">
    <property type="entry name" value="LEUCINE CARBOXYL METHYLTRANSFERASE"/>
    <property type="match status" value="1"/>
</dbReference>
<dbReference type="Pfam" id="PF04072">
    <property type="entry name" value="LCM"/>
    <property type="match status" value="1"/>
</dbReference>
<dbReference type="EC" id="2.1.1.233" evidence="3 8"/>
<dbReference type="Gene3D" id="3.40.50.150">
    <property type="entry name" value="Vaccinia Virus protein VP39"/>
    <property type="match status" value="1"/>
</dbReference>
<keyword evidence="7 8" id="KW-0949">S-adenosyl-L-methionine</keyword>
<dbReference type="PANTHER" id="PTHR13600:SF21">
    <property type="entry name" value="LEUCINE CARBOXYL METHYLTRANSFERASE 1"/>
    <property type="match status" value="1"/>
</dbReference>
<dbReference type="RefSeq" id="XP_043007613.1">
    <property type="nucleotide sequence ID" value="XM_043155149.1"/>
</dbReference>
<dbReference type="SUPFAM" id="SSF53335">
    <property type="entry name" value="S-adenosyl-L-methionine-dependent methyltransferases"/>
    <property type="match status" value="1"/>
</dbReference>
<dbReference type="EMBL" id="CM032186">
    <property type="protein sequence ID" value="KAG7091143.1"/>
    <property type="molecule type" value="Genomic_DNA"/>
</dbReference>
<dbReference type="InterPro" id="IPR016651">
    <property type="entry name" value="LCMT1"/>
</dbReference>
<organism evidence="10 11">
    <name type="scientific">Marasmius oreades</name>
    <name type="common">fairy-ring Marasmius</name>
    <dbReference type="NCBI Taxonomy" id="181124"/>
    <lineage>
        <taxon>Eukaryota</taxon>
        <taxon>Fungi</taxon>
        <taxon>Dikarya</taxon>
        <taxon>Basidiomycota</taxon>
        <taxon>Agaricomycotina</taxon>
        <taxon>Agaricomycetes</taxon>
        <taxon>Agaricomycetidae</taxon>
        <taxon>Agaricales</taxon>
        <taxon>Marasmiineae</taxon>
        <taxon>Marasmiaceae</taxon>
        <taxon>Marasmius</taxon>
    </lineage>
</organism>
<feature type="binding site" evidence="9">
    <location>
        <position position="91"/>
    </location>
    <ligand>
        <name>S-adenosyl-L-methionine</name>
        <dbReference type="ChEBI" id="CHEBI:59789"/>
    </ligand>
</feature>
<dbReference type="GO" id="GO:0018423">
    <property type="term" value="F:protein C-terminal leucine carboxyl O-methyltransferase activity"/>
    <property type="evidence" value="ECO:0007669"/>
    <property type="project" value="UniProtKB-EC"/>
</dbReference>
<feature type="binding site" evidence="9">
    <location>
        <position position="63"/>
    </location>
    <ligand>
        <name>S-adenosyl-L-methionine</name>
        <dbReference type="ChEBI" id="CHEBI:59789"/>
    </ligand>
</feature>
<evidence type="ECO:0000256" key="7">
    <source>
        <dbReference type="ARBA" id="ARBA00022691"/>
    </source>
</evidence>
<accession>A0A9P7UR88</accession>
<evidence type="ECO:0000256" key="5">
    <source>
        <dbReference type="ARBA" id="ARBA00022603"/>
    </source>
</evidence>
<keyword evidence="5 8" id="KW-0489">Methyltransferase</keyword>
<comment type="caution">
    <text evidence="10">The sequence shown here is derived from an EMBL/GenBank/DDBJ whole genome shotgun (WGS) entry which is preliminary data.</text>
</comment>
<dbReference type="InterPro" id="IPR007213">
    <property type="entry name" value="Ppm1/Ppm2/Tcmp"/>
</dbReference>
<gene>
    <name evidence="10" type="ORF">E1B28_010197</name>
</gene>
<comment type="function">
    <text evidence="8">Methylates the carboxyl group of the C-terminal leucine residue of protein phosphatase 2A catalytic subunits to form alpha-leucine ester residues.</text>
</comment>
<evidence type="ECO:0000256" key="1">
    <source>
        <dbReference type="ARBA" id="ARBA00000724"/>
    </source>
</evidence>
<comment type="similarity">
    <text evidence="2 8">Belongs to the methyltransferase superfamily. LCMT family.</text>
</comment>
<evidence type="ECO:0000256" key="2">
    <source>
        <dbReference type="ARBA" id="ARBA00010703"/>
    </source>
</evidence>
<dbReference type="GO" id="GO:0032259">
    <property type="term" value="P:methylation"/>
    <property type="evidence" value="ECO:0007669"/>
    <property type="project" value="UniProtKB-KW"/>
</dbReference>
<protein>
    <recommendedName>
        <fullName evidence="4 8">Leucine carboxyl methyltransferase 1</fullName>
        <ecNumber evidence="3 8">2.1.1.233</ecNumber>
    </recommendedName>
</protein>
<dbReference type="KEGG" id="more:E1B28_010197"/>